<name>A0A645FUM7_9ZZZZ</name>
<sequence>MNKRQVLVVKIEPPLAGIDYGRGFQAINYLLLIAKYKDAEIKNLNKFPINVVVFVPDNLEEPLKIERKWSKMESIGWAELNENQ</sequence>
<comment type="caution">
    <text evidence="1">The sequence shown here is derived from an EMBL/GenBank/DDBJ whole genome shotgun (WGS) entry which is preliminary data.</text>
</comment>
<gene>
    <name evidence="1" type="ORF">SDC9_165576</name>
</gene>
<accession>A0A645FUM7</accession>
<protein>
    <submittedName>
        <fullName evidence="1">Uncharacterized protein</fullName>
    </submittedName>
</protein>
<reference evidence="1" key="1">
    <citation type="submission" date="2019-08" db="EMBL/GenBank/DDBJ databases">
        <authorList>
            <person name="Kucharzyk K."/>
            <person name="Murdoch R.W."/>
            <person name="Higgins S."/>
            <person name="Loffler F."/>
        </authorList>
    </citation>
    <scope>NUCLEOTIDE SEQUENCE</scope>
</reference>
<evidence type="ECO:0000313" key="1">
    <source>
        <dbReference type="EMBL" id="MPN18217.1"/>
    </source>
</evidence>
<dbReference type="AlphaFoldDB" id="A0A645FUM7"/>
<proteinExistence type="predicted"/>
<organism evidence="1">
    <name type="scientific">bioreactor metagenome</name>
    <dbReference type="NCBI Taxonomy" id="1076179"/>
    <lineage>
        <taxon>unclassified sequences</taxon>
        <taxon>metagenomes</taxon>
        <taxon>ecological metagenomes</taxon>
    </lineage>
</organism>
<dbReference type="EMBL" id="VSSQ01065501">
    <property type="protein sequence ID" value="MPN18217.1"/>
    <property type="molecule type" value="Genomic_DNA"/>
</dbReference>